<evidence type="ECO:0000259" key="9">
    <source>
        <dbReference type="Pfam" id="PF00326"/>
    </source>
</evidence>
<dbReference type="PANTHER" id="PTHR11731">
    <property type="entry name" value="PROTEASE FAMILY S9B,C DIPEPTIDYL-PEPTIDASE IV-RELATED"/>
    <property type="match status" value="1"/>
</dbReference>
<dbReference type="GO" id="GO:0004177">
    <property type="term" value="F:aminopeptidase activity"/>
    <property type="evidence" value="ECO:0007669"/>
    <property type="project" value="UniProtKB-KW"/>
</dbReference>
<evidence type="ECO:0000256" key="2">
    <source>
        <dbReference type="ARBA" id="ARBA00022438"/>
    </source>
</evidence>
<dbReference type="OrthoDB" id="16520at2759"/>
<dbReference type="InterPro" id="IPR029058">
    <property type="entry name" value="AB_hydrolase_fold"/>
</dbReference>
<dbReference type="Proteomes" id="UP000094285">
    <property type="component" value="Unassembled WGS sequence"/>
</dbReference>
<keyword evidence="8" id="KW-0472">Membrane</keyword>
<dbReference type="SUPFAM" id="SSF82171">
    <property type="entry name" value="DPP6 N-terminal domain-like"/>
    <property type="match status" value="1"/>
</dbReference>
<dbReference type="GO" id="GO:0008239">
    <property type="term" value="F:dipeptidyl-peptidase activity"/>
    <property type="evidence" value="ECO:0007669"/>
    <property type="project" value="TreeGrafter"/>
</dbReference>
<feature type="compositionally biased region" description="Low complexity" evidence="7">
    <location>
        <begin position="29"/>
        <end position="41"/>
    </location>
</feature>
<proteinExistence type="inferred from homology"/>
<dbReference type="InterPro" id="IPR001375">
    <property type="entry name" value="Peptidase_S9_cat"/>
</dbReference>
<sequence>MPLPVEEYEMVDQLPVELEAGPSIHSPRNSRNSTSSTSSTSSVLFDEIHEYSSKAGHEDESFNYSPLFQRVLHSYQGPSRLGKYWCTIIGLACIGLWVVGLVVYAHESPLKIISELNKHPTIAVSGKNVTLNEYSAKFTNISLTDYRKGRYFSFREPITWLNPEQQQSSASEDTDGGHYLTRGPKGSFVVRQIDTDYTKDFISSTQFAYKNNFFYVEGVQLNPNQPWDLPRTPHIVKTDSLKQWRHLSFAIYWIYRDGFFSPIQPPENLEKLKNPDNPLDAEVLDKLHFAEFSPNGDYIVFGFNHDLYLQNLESGHVDRITSNGSKHIFNGKPDWVYEEEVVSDYKLFWWSPDQANLVYVTLNDTDVQEYQLDYYVKDRVEVGTQYDESEQLKVDNVNQYPIKTTIKYPKPGTANPTATINNYKVSEKKSTKLEIIHPTRDLGHDFIFYSGSWIDSKNFLMKHADRTSKILKKMVYRPHDSNQIHVVNVQDTADYNGWVDKMTPVTVVPGKDGENKYIDKIVANGKLSLALFDSANSQNYSVLLTRPSEWEVVSSSPAVFDQENNFVYTLCTIRGALETSLIGIDLDSEKRAKLIQITDIDSEGVYDVEFSRNGHYLNLNYAGPLQPWQKLVNMNHLHGYAQDDEPSNYIARQPYINRYEAFQEKLKDTNIPTRVYREITIGKNLDNTPLKVGVIEILPPRFDPKRGKYPLLVNAYGGPGSQVVDKSFKIELEDIVSAKLDTIVLIIDPRGTGGRGWDYQAAAKGRIGYWEPRDITTVVSEYIAVNKNLIDEEKTAIWGWSYGGFTTLKVLEYDSGNTFKYGMAVAPVTNWLFYDSIYTERYMGLPAENKNYETTARISQYENFKKLKRFLIMHGTSDDNVHLQNLLWLLDKYNLNNVENYDVTFFPDSDHLIDFHNANSVVYDRLMYWLGGAFGGRYQ</sequence>
<feature type="domain" description="Peptidase S9 prolyl oligopeptidase catalytic" evidence="9">
    <location>
        <begin position="736"/>
        <end position="935"/>
    </location>
</feature>
<reference evidence="12" key="1">
    <citation type="submission" date="2016-05" db="EMBL/GenBank/DDBJ databases">
        <title>Comparative genomics of biotechnologically important yeasts.</title>
        <authorList>
            <consortium name="DOE Joint Genome Institute"/>
            <person name="Riley R."/>
            <person name="Haridas S."/>
            <person name="Wolfe K.H."/>
            <person name="Lopes M.R."/>
            <person name="Hittinger C.T."/>
            <person name="Goker M."/>
            <person name="Salamov A."/>
            <person name="Wisecaver J."/>
            <person name="Long T.M."/>
            <person name="Aerts A.L."/>
            <person name="Barry K."/>
            <person name="Choi C."/>
            <person name="Clum A."/>
            <person name="Coughlan A.Y."/>
            <person name="Deshpande S."/>
            <person name="Douglass A.P."/>
            <person name="Hanson S.J."/>
            <person name="Klenk H.-P."/>
            <person name="Labutti K."/>
            <person name="Lapidus A."/>
            <person name="Lindquist E."/>
            <person name="Lipzen A."/>
            <person name="Meier-Kolthoff J.P."/>
            <person name="Ohm R.A."/>
            <person name="Otillar R.P."/>
            <person name="Pangilinan J."/>
            <person name="Peng Y."/>
            <person name="Rokas A."/>
            <person name="Rosa C.A."/>
            <person name="Scheuner C."/>
            <person name="Sibirny A.A."/>
            <person name="Slot J.C."/>
            <person name="Stielow J.B."/>
            <person name="Sun H."/>
            <person name="Kurtzman C.P."/>
            <person name="Blackwell M."/>
            <person name="Grigoriev I.V."/>
            <person name="Jeffries T.W."/>
        </authorList>
    </citation>
    <scope>NUCLEOTIDE SEQUENCE [LARGE SCALE GENOMIC DNA]</scope>
    <source>
        <strain evidence="12">NRRL Y-17324</strain>
    </source>
</reference>
<dbReference type="GO" id="GO:0008236">
    <property type="term" value="F:serine-type peptidase activity"/>
    <property type="evidence" value="ECO:0007669"/>
    <property type="project" value="UniProtKB-KW"/>
</dbReference>
<accession>A0A1E4SKR3</accession>
<dbReference type="EMBL" id="KV453911">
    <property type="protein sequence ID" value="ODV80080.1"/>
    <property type="molecule type" value="Genomic_DNA"/>
</dbReference>
<dbReference type="Gene3D" id="3.40.50.1820">
    <property type="entry name" value="alpha/beta hydrolase"/>
    <property type="match status" value="1"/>
</dbReference>
<keyword evidence="5" id="KW-0720">Serine protease</keyword>
<evidence type="ECO:0000256" key="3">
    <source>
        <dbReference type="ARBA" id="ARBA00022670"/>
    </source>
</evidence>
<dbReference type="PANTHER" id="PTHR11731:SF160">
    <property type="entry name" value="DIPEPTIDYL AMINOPEPTIDASE A"/>
    <property type="match status" value="1"/>
</dbReference>
<dbReference type="GO" id="GO:0006508">
    <property type="term" value="P:proteolysis"/>
    <property type="evidence" value="ECO:0007669"/>
    <property type="project" value="UniProtKB-KW"/>
</dbReference>
<organism evidence="11 12">
    <name type="scientific">Suhomyces tanzawaensis NRRL Y-17324</name>
    <dbReference type="NCBI Taxonomy" id="984487"/>
    <lineage>
        <taxon>Eukaryota</taxon>
        <taxon>Fungi</taxon>
        <taxon>Dikarya</taxon>
        <taxon>Ascomycota</taxon>
        <taxon>Saccharomycotina</taxon>
        <taxon>Pichiomycetes</taxon>
        <taxon>Debaryomycetaceae</taxon>
        <taxon>Suhomyces</taxon>
    </lineage>
</organism>
<feature type="region of interest" description="Disordered" evidence="7">
    <location>
        <begin position="20"/>
        <end position="41"/>
    </location>
</feature>
<gene>
    <name evidence="11" type="ORF">CANTADRAFT_226098</name>
</gene>
<evidence type="ECO:0000259" key="10">
    <source>
        <dbReference type="Pfam" id="PF00930"/>
    </source>
</evidence>
<name>A0A1E4SKR3_9ASCO</name>
<evidence type="ECO:0000313" key="11">
    <source>
        <dbReference type="EMBL" id="ODV80080.1"/>
    </source>
</evidence>
<dbReference type="STRING" id="984487.A0A1E4SKR3"/>
<comment type="similarity">
    <text evidence="1">Belongs to the peptidase S9B family.</text>
</comment>
<keyword evidence="2" id="KW-0031">Aminopeptidase</keyword>
<evidence type="ECO:0000256" key="6">
    <source>
        <dbReference type="ARBA" id="ARBA00023180"/>
    </source>
</evidence>
<dbReference type="GO" id="GO:0005886">
    <property type="term" value="C:plasma membrane"/>
    <property type="evidence" value="ECO:0007669"/>
    <property type="project" value="TreeGrafter"/>
</dbReference>
<keyword evidence="6" id="KW-0325">Glycoprotein</keyword>
<dbReference type="RefSeq" id="XP_020065202.1">
    <property type="nucleotide sequence ID" value="XM_020206847.1"/>
</dbReference>
<keyword evidence="4" id="KW-0378">Hydrolase</keyword>
<evidence type="ECO:0000256" key="5">
    <source>
        <dbReference type="ARBA" id="ARBA00022825"/>
    </source>
</evidence>
<dbReference type="AlphaFoldDB" id="A0A1E4SKR3"/>
<dbReference type="Gene3D" id="2.140.10.30">
    <property type="entry name" value="Dipeptidylpeptidase IV, N-terminal domain"/>
    <property type="match status" value="1"/>
</dbReference>
<feature type="region of interest" description="Disordered" evidence="7">
    <location>
        <begin position="163"/>
        <end position="183"/>
    </location>
</feature>
<keyword evidence="8" id="KW-0812">Transmembrane</keyword>
<feature type="transmembrane region" description="Helical" evidence="8">
    <location>
        <begin position="84"/>
        <end position="105"/>
    </location>
</feature>
<dbReference type="InterPro" id="IPR002469">
    <property type="entry name" value="Peptidase_S9B_N"/>
</dbReference>
<dbReference type="GO" id="GO:0007323">
    <property type="term" value="P:peptide pheromone maturation"/>
    <property type="evidence" value="ECO:0007669"/>
    <property type="project" value="EnsemblFungi"/>
</dbReference>
<dbReference type="FunFam" id="3.40.50.1820:FF:000003">
    <property type="entry name" value="Dipeptidyl peptidase 4"/>
    <property type="match status" value="1"/>
</dbReference>
<dbReference type="Pfam" id="PF00326">
    <property type="entry name" value="Peptidase_S9"/>
    <property type="match status" value="1"/>
</dbReference>
<dbReference type="GeneID" id="30980984"/>
<evidence type="ECO:0000256" key="7">
    <source>
        <dbReference type="SAM" id="MobiDB-lite"/>
    </source>
</evidence>
<keyword evidence="12" id="KW-1185">Reference proteome</keyword>
<dbReference type="GO" id="GO:0005802">
    <property type="term" value="C:trans-Golgi network"/>
    <property type="evidence" value="ECO:0007669"/>
    <property type="project" value="EnsemblFungi"/>
</dbReference>
<dbReference type="Pfam" id="PF00930">
    <property type="entry name" value="DPPIV_N"/>
    <property type="match status" value="1"/>
</dbReference>
<keyword evidence="3" id="KW-0645">Protease</keyword>
<keyword evidence="8" id="KW-1133">Transmembrane helix</keyword>
<dbReference type="SUPFAM" id="SSF53474">
    <property type="entry name" value="alpha/beta-Hydrolases"/>
    <property type="match status" value="1"/>
</dbReference>
<evidence type="ECO:0000256" key="1">
    <source>
        <dbReference type="ARBA" id="ARBA00006150"/>
    </source>
</evidence>
<protein>
    <submittedName>
        <fullName evidence="11">Dipeptidyl peptidase IV/CD26, N-terminal domain-containing protein</fullName>
    </submittedName>
</protein>
<dbReference type="InterPro" id="IPR050278">
    <property type="entry name" value="Serine_Prot_S9B/DPPIV"/>
</dbReference>
<feature type="domain" description="Dipeptidylpeptidase IV N-terminal" evidence="10">
    <location>
        <begin position="235"/>
        <end position="628"/>
    </location>
</feature>
<evidence type="ECO:0000256" key="8">
    <source>
        <dbReference type="SAM" id="Phobius"/>
    </source>
</evidence>
<evidence type="ECO:0000256" key="4">
    <source>
        <dbReference type="ARBA" id="ARBA00022801"/>
    </source>
</evidence>
<evidence type="ECO:0000313" key="12">
    <source>
        <dbReference type="Proteomes" id="UP000094285"/>
    </source>
</evidence>